<proteinExistence type="predicted"/>
<evidence type="ECO:0000313" key="3">
    <source>
        <dbReference type="Proteomes" id="UP000321118"/>
    </source>
</evidence>
<evidence type="ECO:0008006" key="4">
    <source>
        <dbReference type="Google" id="ProtNLM"/>
    </source>
</evidence>
<sequence length="174" mass="19379">MSSAEHEPTSLPALTAARIAQRLDARGSVYGTDKDGDLVGRWDGHPFWFITLGQSKEYLQVRGRWARQVPGTEFGNVLLGANAWSETMVWPKVFVRIEAEQVAVYTEHTVDYEHGVTDEQLDLHLTIGIASALRFFAQLDERYPEAVPTVPVERPADPPAAPIAYHDPARPTLD</sequence>
<accession>A0A510V172</accession>
<protein>
    <recommendedName>
        <fullName evidence="4">YbjN domain-containing protein</fullName>
    </recommendedName>
</protein>
<dbReference type="RefSeq" id="WP_146926184.1">
    <property type="nucleotide sequence ID" value="NZ_BJUB01000003.1"/>
</dbReference>
<dbReference type="CDD" id="cd17511">
    <property type="entry name" value="YbjN_AmyR-like"/>
    <property type="match status" value="1"/>
</dbReference>
<evidence type="ECO:0000256" key="1">
    <source>
        <dbReference type="SAM" id="MobiDB-lite"/>
    </source>
</evidence>
<dbReference type="OrthoDB" id="3256964at2"/>
<feature type="region of interest" description="Disordered" evidence="1">
    <location>
        <begin position="149"/>
        <end position="174"/>
    </location>
</feature>
<evidence type="ECO:0000313" key="2">
    <source>
        <dbReference type="EMBL" id="GEK20657.1"/>
    </source>
</evidence>
<dbReference type="EMBL" id="BJUB01000003">
    <property type="protein sequence ID" value="GEK20657.1"/>
    <property type="molecule type" value="Genomic_DNA"/>
</dbReference>
<keyword evidence="3" id="KW-1185">Reference proteome</keyword>
<dbReference type="InterPro" id="IPR019660">
    <property type="entry name" value="Put_sensory_transdc_reg_YbjN"/>
</dbReference>
<organism evidence="2 3">
    <name type="scientific">Cellulomonas xylanilytica</name>
    <dbReference type="NCBI Taxonomy" id="233583"/>
    <lineage>
        <taxon>Bacteria</taxon>
        <taxon>Bacillati</taxon>
        <taxon>Actinomycetota</taxon>
        <taxon>Actinomycetes</taxon>
        <taxon>Micrococcales</taxon>
        <taxon>Cellulomonadaceae</taxon>
        <taxon>Cellulomonas</taxon>
    </lineage>
</organism>
<dbReference type="Proteomes" id="UP000321118">
    <property type="component" value="Unassembled WGS sequence"/>
</dbReference>
<dbReference type="AlphaFoldDB" id="A0A510V172"/>
<dbReference type="Pfam" id="PF10722">
    <property type="entry name" value="YbjN"/>
    <property type="match status" value="1"/>
</dbReference>
<comment type="caution">
    <text evidence="2">The sequence shown here is derived from an EMBL/GenBank/DDBJ whole genome shotgun (WGS) entry which is preliminary data.</text>
</comment>
<gene>
    <name evidence="2" type="ORF">CXY01_11770</name>
</gene>
<reference evidence="2 3" key="1">
    <citation type="submission" date="2019-07" db="EMBL/GenBank/DDBJ databases">
        <title>Whole genome shotgun sequence of Cellulomonas xylanilytica NBRC 101102.</title>
        <authorList>
            <person name="Hosoyama A."/>
            <person name="Uohara A."/>
            <person name="Ohji S."/>
            <person name="Ichikawa N."/>
        </authorList>
    </citation>
    <scope>NUCLEOTIDE SEQUENCE [LARGE SCALE GENOMIC DNA]</scope>
    <source>
        <strain evidence="2 3">NBRC 101102</strain>
    </source>
</reference>
<name>A0A510V172_9CELL</name>